<evidence type="ECO:0000313" key="2">
    <source>
        <dbReference type="WBParaSite" id="SPAL_0001250200.1"/>
    </source>
</evidence>
<evidence type="ECO:0000313" key="1">
    <source>
        <dbReference type="Proteomes" id="UP000046392"/>
    </source>
</evidence>
<name>A0A0N5C3F2_STREA</name>
<accession>A0A0N5C3F2</accession>
<reference evidence="2" key="1">
    <citation type="submission" date="2017-02" db="UniProtKB">
        <authorList>
            <consortium name="WormBaseParasite"/>
        </authorList>
    </citation>
    <scope>IDENTIFICATION</scope>
</reference>
<dbReference type="AlphaFoldDB" id="A0A0N5C3F2"/>
<protein>
    <submittedName>
        <fullName evidence="2">C2H2-type domain-containing protein</fullName>
    </submittedName>
</protein>
<organism evidence="1 2">
    <name type="scientific">Strongyloides papillosus</name>
    <name type="common">Intestinal threadworm</name>
    <dbReference type="NCBI Taxonomy" id="174720"/>
    <lineage>
        <taxon>Eukaryota</taxon>
        <taxon>Metazoa</taxon>
        <taxon>Ecdysozoa</taxon>
        <taxon>Nematoda</taxon>
        <taxon>Chromadorea</taxon>
        <taxon>Rhabditida</taxon>
        <taxon>Tylenchina</taxon>
        <taxon>Panagrolaimomorpha</taxon>
        <taxon>Strongyloidoidea</taxon>
        <taxon>Strongyloididae</taxon>
        <taxon>Strongyloides</taxon>
    </lineage>
</organism>
<dbReference type="Proteomes" id="UP000046392">
    <property type="component" value="Unplaced"/>
</dbReference>
<dbReference type="WBParaSite" id="SPAL_0001250200.1">
    <property type="protein sequence ID" value="SPAL_0001250200.1"/>
    <property type="gene ID" value="SPAL_0001250200"/>
</dbReference>
<keyword evidence="1" id="KW-1185">Reference proteome</keyword>
<proteinExistence type="predicted"/>
<sequence length="791" mass="91199">MSVENFVCPICDIENTVDGRYNLKNLRMHIQVVHTTFDLKRKCSECELDPTRKRHLYKITNTYKYISDHLRLSHPKGTPFLLKKHFNNQVVDEIVNDNDQPMEFNTNIESVQNDFELNDQQSEPENLEDITDDETYNMEFDFSNLWEQCLLAMKANSHITESNILFFSSMISGICNSLINELNSVFPNEEEKLSPIFNKLKDFGRKGKSRYSIKRTLKHKVVETPVLEINLGTRLDGDCIVLTKLYYFDPISLIETQFSVGKFYKNIISPSQYYLKNQDSFGSVLDGTISKSIFSDKNRNFLFLHFHIDDVQMTPMGSSKGSTNTLTVCTLSIMNIDKVFSQSMESKLTFIMGNTQDIESVGYEIFLSRIIPILRSLENKGVNLNGNHYDCYILCGTSDNKAMHLFNGLYSSFNSRYACHICEGIKEDRRIVGPLRQIGSISKGVAFDTPLNSLMYYNSAENVGLDIMHDFDLGISQLTMGMALRCFLKDLKLMELRDFDKKIQSLTYTEADGKHKIPGINGSVITNFEVKSGGLGLKAAEAATAARLLPLIFGSNKAIISLKEFELLTMNSVLGWFLQKDRFVESELIVFKSFYSKYLDLFVEIYGNNLKPKHHHLLHLSLTIRKFGPLILQSSRPFELSYGFFKRVSQIGHNFINLPKLLLKKQAYRMAFYRERIETREYIFKSDKKCEFNNVSFNCGDIIQIKDEKNFFRIKIIYRNGDVDVEELKLNCFERTLAAFSISPCNNCRKFNIKEDLNYYKPVGKLITISDQQFLPLRGNFNADDILRQYI</sequence>